<organism evidence="2">
    <name type="scientific">marine sediment metagenome</name>
    <dbReference type="NCBI Taxonomy" id="412755"/>
    <lineage>
        <taxon>unclassified sequences</taxon>
        <taxon>metagenomes</taxon>
        <taxon>ecological metagenomes</taxon>
    </lineage>
</organism>
<dbReference type="AlphaFoldDB" id="A0A0F9FMG0"/>
<evidence type="ECO:0000256" key="1">
    <source>
        <dbReference type="SAM" id="Phobius"/>
    </source>
</evidence>
<accession>A0A0F9FMG0</accession>
<dbReference type="EMBL" id="LAZR01023086">
    <property type="protein sequence ID" value="KKL79706.1"/>
    <property type="molecule type" value="Genomic_DNA"/>
</dbReference>
<protein>
    <submittedName>
        <fullName evidence="2">Uncharacterized protein</fullName>
    </submittedName>
</protein>
<sequence>MKIGYPKFTLAVLYLAVAWHLGHAAIVAGRDLTATAAMLGAIATSVLWFVGADVYQQTRKSK</sequence>
<keyword evidence="1" id="KW-0472">Membrane</keyword>
<keyword evidence="1" id="KW-1133">Transmembrane helix</keyword>
<comment type="caution">
    <text evidence="2">The sequence shown here is derived from an EMBL/GenBank/DDBJ whole genome shotgun (WGS) entry which is preliminary data.</text>
</comment>
<proteinExistence type="predicted"/>
<evidence type="ECO:0000313" key="2">
    <source>
        <dbReference type="EMBL" id="KKL79706.1"/>
    </source>
</evidence>
<keyword evidence="1" id="KW-0812">Transmembrane</keyword>
<reference evidence="2" key="1">
    <citation type="journal article" date="2015" name="Nature">
        <title>Complex archaea that bridge the gap between prokaryotes and eukaryotes.</title>
        <authorList>
            <person name="Spang A."/>
            <person name="Saw J.H."/>
            <person name="Jorgensen S.L."/>
            <person name="Zaremba-Niedzwiedzka K."/>
            <person name="Martijn J."/>
            <person name="Lind A.E."/>
            <person name="van Eijk R."/>
            <person name="Schleper C."/>
            <person name="Guy L."/>
            <person name="Ettema T.J."/>
        </authorList>
    </citation>
    <scope>NUCLEOTIDE SEQUENCE</scope>
</reference>
<feature type="transmembrane region" description="Helical" evidence="1">
    <location>
        <begin position="34"/>
        <end position="55"/>
    </location>
</feature>
<name>A0A0F9FMG0_9ZZZZ</name>
<gene>
    <name evidence="2" type="ORF">LCGC14_2012110</name>
</gene>